<evidence type="ECO:0000313" key="5">
    <source>
        <dbReference type="EMBL" id="VFU19780.1"/>
    </source>
</evidence>
<dbReference type="InterPro" id="IPR005162">
    <property type="entry name" value="Retrotrans_gag_dom"/>
</dbReference>
<comment type="subcellular location">
    <subcellularLocation>
        <location evidence="1">Nucleus</location>
    </subcellularLocation>
</comment>
<dbReference type="InterPro" id="IPR023780">
    <property type="entry name" value="Chromo_domain"/>
</dbReference>
<dbReference type="InterPro" id="IPR016197">
    <property type="entry name" value="Chromo-like_dom_sf"/>
</dbReference>
<evidence type="ECO:0000256" key="2">
    <source>
        <dbReference type="ARBA" id="ARBA00023242"/>
    </source>
</evidence>
<dbReference type="InterPro" id="IPR000953">
    <property type="entry name" value="Chromo/chromo_shadow_dom"/>
</dbReference>
<dbReference type="PROSITE" id="PS00598">
    <property type="entry name" value="CHROMO_1"/>
    <property type="match status" value="1"/>
</dbReference>
<protein>
    <recommendedName>
        <fullName evidence="4">Chromo domain-containing protein</fullName>
    </recommendedName>
</protein>
<accession>A0A6N2JVX6</accession>
<organism evidence="5">
    <name type="scientific">Salix viminalis</name>
    <name type="common">Common osier</name>
    <name type="synonym">Basket willow</name>
    <dbReference type="NCBI Taxonomy" id="40686"/>
    <lineage>
        <taxon>Eukaryota</taxon>
        <taxon>Viridiplantae</taxon>
        <taxon>Streptophyta</taxon>
        <taxon>Embryophyta</taxon>
        <taxon>Tracheophyta</taxon>
        <taxon>Spermatophyta</taxon>
        <taxon>Magnoliopsida</taxon>
        <taxon>eudicotyledons</taxon>
        <taxon>Gunneridae</taxon>
        <taxon>Pentapetalae</taxon>
        <taxon>rosids</taxon>
        <taxon>fabids</taxon>
        <taxon>Malpighiales</taxon>
        <taxon>Salicaceae</taxon>
        <taxon>Saliceae</taxon>
        <taxon>Salix</taxon>
    </lineage>
</organism>
<evidence type="ECO:0000259" key="4">
    <source>
        <dbReference type="PROSITE" id="PS50013"/>
    </source>
</evidence>
<feature type="domain" description="Chromo" evidence="4">
    <location>
        <begin position="505"/>
        <end position="558"/>
    </location>
</feature>
<dbReference type="Pfam" id="PF03732">
    <property type="entry name" value="Retrotrans_gag"/>
    <property type="match status" value="1"/>
</dbReference>
<keyword evidence="2" id="KW-0539">Nucleus</keyword>
<evidence type="ECO:0000256" key="3">
    <source>
        <dbReference type="SAM" id="MobiDB-lite"/>
    </source>
</evidence>
<reference evidence="5" key="1">
    <citation type="submission" date="2019-03" db="EMBL/GenBank/DDBJ databases">
        <authorList>
            <person name="Mank J."/>
            <person name="Almeida P."/>
        </authorList>
    </citation>
    <scope>NUCLEOTIDE SEQUENCE</scope>
    <source>
        <strain evidence="5">78183</strain>
    </source>
</reference>
<sequence>MADGQGHNTRFSQLAKSVASLHATQETQNQHQSITTSMMIATHVVANMETLIHVQQKSREDSTTSSTSHGNPLFGEHGGIQTRTIRLEFPKFNGEDPNGWIYGAQQFFTYHQTNPHHRVLMASFHMEGKALNWFQDLESSGRITGWEGFTATLRTRFGPTLFNDPMEALTRLRQTATVEAYKTEFEEENVAAFRRNNHPSFVPTWPIVTLPSNQEKQMIVPVQRLSQVQMKERRERGLCYNCDEKWGPGHKCKYARLFIMECTESGEDELQSSNESFSVGGAPDTEKAEQSQSMHYQGLLVPELCAFWDRLVVVQCTHGFMNSSIQQRARLQSKSTEGLQVKVANGDILLSEGKCSNIPFIMQGHTYHTDFYIITLGGCDVVLSVQWLSTLGPILWEFDKLRMEFSMFGRVNVLQGIKPTDESLMEGEEFGRALKQNKKGLVLQLLETNDNSSSGLDTNSSRFWNGWVMWLIAWLFLSCLTKKLGNQNVLHTTLSPCDDNGAFKAAPDEILQRRMCKKGHRAANELLVKWQGLGVEEASWVEYGQLSKEFSDLVGKVF</sequence>
<dbReference type="EMBL" id="CAADRP010000001">
    <property type="protein sequence ID" value="VFU19780.1"/>
    <property type="molecule type" value="Genomic_DNA"/>
</dbReference>
<dbReference type="Pfam" id="PF00385">
    <property type="entry name" value="Chromo"/>
    <property type="match status" value="1"/>
</dbReference>
<gene>
    <name evidence="5" type="ORF">SVIM_LOCUS496</name>
</gene>
<dbReference type="PROSITE" id="PS50013">
    <property type="entry name" value="CHROMO_2"/>
    <property type="match status" value="1"/>
</dbReference>
<dbReference type="CDD" id="cd00303">
    <property type="entry name" value="retropepsin_like"/>
    <property type="match status" value="1"/>
</dbReference>
<dbReference type="GO" id="GO:0005634">
    <property type="term" value="C:nucleus"/>
    <property type="evidence" value="ECO:0007669"/>
    <property type="project" value="UniProtKB-SubCell"/>
</dbReference>
<dbReference type="SUPFAM" id="SSF54160">
    <property type="entry name" value="Chromo domain-like"/>
    <property type="match status" value="1"/>
</dbReference>
<proteinExistence type="predicted"/>
<dbReference type="Gene3D" id="2.40.70.10">
    <property type="entry name" value="Acid Proteases"/>
    <property type="match status" value="1"/>
</dbReference>
<feature type="region of interest" description="Disordered" evidence="3">
    <location>
        <begin position="55"/>
        <end position="77"/>
    </location>
</feature>
<dbReference type="InterPro" id="IPR021109">
    <property type="entry name" value="Peptidase_aspartic_dom_sf"/>
</dbReference>
<evidence type="ECO:0000256" key="1">
    <source>
        <dbReference type="ARBA" id="ARBA00004123"/>
    </source>
</evidence>
<name>A0A6N2JVX6_SALVM</name>
<dbReference type="AlphaFoldDB" id="A0A6N2JVX6"/>
<dbReference type="InterPro" id="IPR023779">
    <property type="entry name" value="Chromodomain_CS"/>
</dbReference>